<evidence type="ECO:0000313" key="22">
    <source>
        <dbReference type="Proteomes" id="UP000524237"/>
    </source>
</evidence>
<comment type="similarity">
    <text evidence="3">Belongs to the cation transport ATPase (P-type) (TC 3.A.3) family. Type IIIB subfamily.</text>
</comment>
<keyword evidence="13" id="KW-1278">Translocase</keyword>
<dbReference type="EMBL" id="JACGWU010000002">
    <property type="protein sequence ID" value="MBA8829013.1"/>
    <property type="molecule type" value="Genomic_DNA"/>
</dbReference>
<accession>A0A7W3JTN8</accession>
<dbReference type="SFLD" id="SFLDF00027">
    <property type="entry name" value="p-type_atpase"/>
    <property type="match status" value="1"/>
</dbReference>
<dbReference type="Proteomes" id="UP000524237">
    <property type="component" value="Unassembled WGS sequence"/>
</dbReference>
<evidence type="ECO:0000259" key="20">
    <source>
        <dbReference type="SMART" id="SM00831"/>
    </source>
</evidence>
<dbReference type="GO" id="GO:0015444">
    <property type="term" value="F:P-type magnesium transporter activity"/>
    <property type="evidence" value="ECO:0007669"/>
    <property type="project" value="UniProtKB-EC"/>
</dbReference>
<evidence type="ECO:0000256" key="3">
    <source>
        <dbReference type="ARBA" id="ARBA00008746"/>
    </source>
</evidence>
<feature type="transmembrane region" description="Helical" evidence="19">
    <location>
        <begin position="248"/>
        <end position="268"/>
    </location>
</feature>
<dbReference type="InterPro" id="IPR006068">
    <property type="entry name" value="ATPase_P-typ_cation-transptr_C"/>
</dbReference>
<keyword evidence="14 19" id="KW-1133">Transmembrane helix</keyword>
<evidence type="ECO:0000256" key="12">
    <source>
        <dbReference type="ARBA" id="ARBA00022842"/>
    </source>
</evidence>
<keyword evidence="15 19" id="KW-0472">Membrane</keyword>
<dbReference type="Gene3D" id="2.70.150.10">
    <property type="entry name" value="Calcium-transporting ATPase, cytoplasmic transduction domain A"/>
    <property type="match status" value="1"/>
</dbReference>
<keyword evidence="9 19" id="KW-0812">Transmembrane</keyword>
<dbReference type="NCBIfam" id="TIGR01494">
    <property type="entry name" value="ATPase_P-type"/>
    <property type="match status" value="2"/>
</dbReference>
<evidence type="ECO:0000256" key="11">
    <source>
        <dbReference type="ARBA" id="ARBA00022840"/>
    </source>
</evidence>
<evidence type="ECO:0000256" key="9">
    <source>
        <dbReference type="ARBA" id="ARBA00022692"/>
    </source>
</evidence>
<dbReference type="InterPro" id="IPR036412">
    <property type="entry name" value="HAD-like_sf"/>
</dbReference>
<sequence length="884" mass="94695">MAQQEKLLTVQAAAGQRIEEVFRALETEAKGLTAAEASGRLAQWGPNSIRSHHANAWSVLARQLKNPILLLLFVTAGVSLFFGDVGNSIVIGVILLLSVGLGFYNDYRAERAAEDLHSRVSHRATVLRDGAACDIDVVNIVVGDVVRVGLGAVVPADLRLITATNLQCDESILTGESLPSEKDPAAVAATDLAEQTSCLFMGTVVQAGTGEGVVIATGTRTVFGDIAVGLGTRQPETDFQRGLRRFSFFLLQVALGLTTLVFVANLLLQRPLLDSLLFSLAIAIGMTPQLLPAVVSTGLAAGSSRLARKRVLVKRLAAIEDLGDMNVLVTDKTGTLTEGHIDFVRAVSFSVGTPGGLSEAEIIRLGMLASEADYAHSGNQQAGLSVLDAALWSSLDAQKLLPLAATRLGLIPFDHDRRRTTVLVRDSPGDGVIISKGAPEDVFTVCTDLTPGQRAAVDEQFSFGARVIAVATRHVSPQTQMLYPVDEAGLTLQGILVFHDPPKLSAKKSLARLAALGVTVKIATGDNHLVAEKVFADLGLTATGTLLGRDIDALDDDALTAAAEESNIFARVSPEQKARIIRLLRKDGRAVGFLGDGVNDALALHAADVGISVHTAVDVAKDAADVVLLDKDLDVLATGVNEGRRIFANTMKYVLMGTSGDFGNMFSAAIGSVVLNFLPMLPGQILLNDLLYDSSQLAIPGDNVDPEQLHRPSHWNIQFIRRFMFAFGPLSSIFDFATFALMLFVFHAGESEFQAGWFMESLATETLIIFAVRTRRVPFFKSRPSAGLTAAVFGIVAIGCYLPYSPLAGVLGFSPVPAPFFLALVGMTVLYLLIVETLKKRFFRRKIPVVQPRHRGRATRVARRASRFSVGAPVKWLEPTNAQK</sequence>
<dbReference type="SUPFAM" id="SSF56784">
    <property type="entry name" value="HAD-like"/>
    <property type="match status" value="1"/>
</dbReference>
<feature type="transmembrane region" description="Helical" evidence="19">
    <location>
        <begin position="280"/>
        <end position="301"/>
    </location>
</feature>
<dbReference type="SFLD" id="SFLDG00002">
    <property type="entry name" value="C1.7:_P-type_atpase_like"/>
    <property type="match status" value="1"/>
</dbReference>
<evidence type="ECO:0000256" key="14">
    <source>
        <dbReference type="ARBA" id="ARBA00022989"/>
    </source>
</evidence>
<name>A0A7W3JTN8_9MICO</name>
<dbReference type="InterPro" id="IPR044492">
    <property type="entry name" value="P_typ_ATPase_HD_dom"/>
</dbReference>
<dbReference type="Gene3D" id="3.40.50.1000">
    <property type="entry name" value="HAD superfamily/HAD-like"/>
    <property type="match status" value="1"/>
</dbReference>
<dbReference type="AlphaFoldDB" id="A0A7W3JTN8"/>
<dbReference type="SUPFAM" id="SSF81665">
    <property type="entry name" value="Calcium ATPase, transmembrane domain M"/>
    <property type="match status" value="1"/>
</dbReference>
<comment type="caution">
    <text evidence="21">The sequence shown here is derived from an EMBL/GenBank/DDBJ whole genome shotgun (WGS) entry which is preliminary data.</text>
</comment>
<dbReference type="GO" id="GO:0005886">
    <property type="term" value="C:plasma membrane"/>
    <property type="evidence" value="ECO:0007669"/>
    <property type="project" value="UniProtKB-SubCell"/>
</dbReference>
<dbReference type="InterPro" id="IPR018303">
    <property type="entry name" value="ATPase_P-typ_P_site"/>
</dbReference>
<evidence type="ECO:0000256" key="1">
    <source>
        <dbReference type="ARBA" id="ARBA00003954"/>
    </source>
</evidence>
<evidence type="ECO:0000256" key="8">
    <source>
        <dbReference type="ARBA" id="ARBA00022553"/>
    </source>
</evidence>
<evidence type="ECO:0000256" key="18">
    <source>
        <dbReference type="ARBA" id="ARBA00049360"/>
    </source>
</evidence>
<evidence type="ECO:0000256" key="7">
    <source>
        <dbReference type="ARBA" id="ARBA00022519"/>
    </source>
</evidence>
<dbReference type="PANTHER" id="PTHR42861">
    <property type="entry name" value="CALCIUM-TRANSPORTING ATPASE"/>
    <property type="match status" value="1"/>
</dbReference>
<dbReference type="GO" id="GO:0016887">
    <property type="term" value="F:ATP hydrolysis activity"/>
    <property type="evidence" value="ECO:0007669"/>
    <property type="project" value="InterPro"/>
</dbReference>
<evidence type="ECO:0000256" key="17">
    <source>
        <dbReference type="ARBA" id="ARBA00047295"/>
    </source>
</evidence>
<reference evidence="21 22" key="1">
    <citation type="submission" date="2020-07" db="EMBL/GenBank/DDBJ databases">
        <title>Sequencing the genomes of 1000 actinobacteria strains.</title>
        <authorList>
            <person name="Klenk H.-P."/>
        </authorList>
    </citation>
    <scope>NUCLEOTIDE SEQUENCE [LARGE SCALE GENOMIC DNA]</scope>
    <source>
        <strain evidence="21 22">DSM 23737</strain>
    </source>
</reference>
<dbReference type="InterPro" id="IPR004014">
    <property type="entry name" value="ATPase_P-typ_cation-transptr_N"/>
</dbReference>
<evidence type="ECO:0000256" key="16">
    <source>
        <dbReference type="ARBA" id="ARBA00029806"/>
    </source>
</evidence>
<dbReference type="PRINTS" id="PR01836">
    <property type="entry name" value="MGATPASE"/>
</dbReference>
<dbReference type="Pfam" id="PF00690">
    <property type="entry name" value="Cation_ATPase_N"/>
    <property type="match status" value="1"/>
</dbReference>
<evidence type="ECO:0000256" key="10">
    <source>
        <dbReference type="ARBA" id="ARBA00022741"/>
    </source>
</evidence>
<feature type="transmembrane region" description="Helical" evidence="19">
    <location>
        <begin position="89"/>
        <end position="107"/>
    </location>
</feature>
<evidence type="ECO:0000256" key="4">
    <source>
        <dbReference type="ARBA" id="ARBA00012786"/>
    </source>
</evidence>
<dbReference type="InterPro" id="IPR001757">
    <property type="entry name" value="P_typ_ATPase"/>
</dbReference>
<dbReference type="SFLD" id="SFLDS00003">
    <property type="entry name" value="Haloacid_Dehalogenase"/>
    <property type="match status" value="1"/>
</dbReference>
<feature type="transmembrane region" description="Helical" evidence="19">
    <location>
        <begin position="755"/>
        <end position="773"/>
    </location>
</feature>
<dbReference type="NCBIfam" id="TIGR01524">
    <property type="entry name" value="ATPase-IIIB_Mg"/>
    <property type="match status" value="1"/>
</dbReference>
<dbReference type="InterPro" id="IPR008250">
    <property type="entry name" value="ATPase_P-typ_transduc_dom_A_sf"/>
</dbReference>
<comment type="catalytic activity">
    <reaction evidence="17">
        <text>Mg(2+)(out) + ATP + H2O = Mg(2+)(in) + ADP + phosphate + H(+)</text>
        <dbReference type="Rhea" id="RHEA:10260"/>
        <dbReference type="ChEBI" id="CHEBI:15377"/>
        <dbReference type="ChEBI" id="CHEBI:15378"/>
        <dbReference type="ChEBI" id="CHEBI:18420"/>
        <dbReference type="ChEBI" id="CHEBI:30616"/>
        <dbReference type="ChEBI" id="CHEBI:43474"/>
        <dbReference type="ChEBI" id="CHEBI:456216"/>
        <dbReference type="EC" id="7.2.2.14"/>
    </reaction>
</comment>
<keyword evidence="10" id="KW-0547">Nucleotide-binding</keyword>
<comment type="subcellular location">
    <subcellularLocation>
        <location evidence="2">Cell inner membrane</location>
        <topology evidence="2">Multi-pass membrane protein</topology>
    </subcellularLocation>
</comment>
<dbReference type="PROSITE" id="PS00154">
    <property type="entry name" value="ATPASE_E1_E2"/>
    <property type="match status" value="1"/>
</dbReference>
<dbReference type="SMART" id="SM00831">
    <property type="entry name" value="Cation_ATPase_N"/>
    <property type="match status" value="1"/>
</dbReference>
<dbReference type="InterPro" id="IPR023214">
    <property type="entry name" value="HAD_sf"/>
</dbReference>
<dbReference type="InterPro" id="IPR023299">
    <property type="entry name" value="ATPase_P-typ_cyto_dom_N"/>
</dbReference>
<dbReference type="Pfam" id="PF00122">
    <property type="entry name" value="E1-E2_ATPase"/>
    <property type="match status" value="1"/>
</dbReference>
<evidence type="ECO:0000256" key="19">
    <source>
        <dbReference type="SAM" id="Phobius"/>
    </source>
</evidence>
<dbReference type="Gene3D" id="3.40.1110.10">
    <property type="entry name" value="Calcium-transporting ATPase, cytoplasmic domain N"/>
    <property type="match status" value="1"/>
</dbReference>
<feature type="transmembrane region" description="Helical" evidence="19">
    <location>
        <begin position="785"/>
        <end position="804"/>
    </location>
</feature>
<evidence type="ECO:0000256" key="2">
    <source>
        <dbReference type="ARBA" id="ARBA00004429"/>
    </source>
</evidence>
<dbReference type="GO" id="GO:0005524">
    <property type="term" value="F:ATP binding"/>
    <property type="evidence" value="ECO:0007669"/>
    <property type="project" value="UniProtKB-KW"/>
</dbReference>
<evidence type="ECO:0000256" key="6">
    <source>
        <dbReference type="ARBA" id="ARBA00022475"/>
    </source>
</evidence>
<dbReference type="EC" id="7.2.2.14" evidence="4"/>
<comment type="function">
    <text evidence="1">Mediates magnesium influx to the cytosol.</text>
</comment>
<organism evidence="21 22">
    <name type="scientific">Alpinimonas psychrophila</name>
    <dbReference type="NCBI Taxonomy" id="748908"/>
    <lineage>
        <taxon>Bacteria</taxon>
        <taxon>Bacillati</taxon>
        <taxon>Actinomycetota</taxon>
        <taxon>Actinomycetes</taxon>
        <taxon>Micrococcales</taxon>
        <taxon>Microbacteriaceae</taxon>
        <taxon>Alpinimonas</taxon>
    </lineage>
</organism>
<dbReference type="Gene3D" id="1.20.1110.10">
    <property type="entry name" value="Calcium-transporting ATPase, transmembrane domain"/>
    <property type="match status" value="1"/>
</dbReference>
<protein>
    <recommendedName>
        <fullName evidence="5">Magnesium-transporting ATPase, P-type 1</fullName>
        <ecNumber evidence="4">7.2.2.14</ecNumber>
    </recommendedName>
    <alternativeName>
        <fullName evidence="16">Mg(2+) transport ATPase, P-type 1</fullName>
    </alternativeName>
</protein>
<proteinExistence type="inferred from homology"/>
<dbReference type="RefSeq" id="WP_343046412.1">
    <property type="nucleotide sequence ID" value="NZ_JACGWU010000002.1"/>
</dbReference>
<keyword evidence="8" id="KW-0597">Phosphoprotein</keyword>
<dbReference type="Pfam" id="PF00702">
    <property type="entry name" value="Hydrolase"/>
    <property type="match status" value="1"/>
</dbReference>
<evidence type="ECO:0000256" key="13">
    <source>
        <dbReference type="ARBA" id="ARBA00022967"/>
    </source>
</evidence>
<evidence type="ECO:0000256" key="5">
    <source>
        <dbReference type="ARBA" id="ARBA00013555"/>
    </source>
</evidence>
<dbReference type="InterPro" id="IPR059000">
    <property type="entry name" value="ATPase_P-type_domA"/>
</dbReference>
<keyword evidence="7" id="KW-0997">Cell inner membrane</keyword>
<feature type="transmembrane region" description="Helical" evidence="19">
    <location>
        <begin position="67"/>
        <end position="83"/>
    </location>
</feature>
<keyword evidence="22" id="KW-1185">Reference proteome</keyword>
<dbReference type="Pfam" id="PF00689">
    <property type="entry name" value="Cation_ATPase_C"/>
    <property type="match status" value="1"/>
</dbReference>
<feature type="transmembrane region" description="Helical" evidence="19">
    <location>
        <begin position="816"/>
        <end position="835"/>
    </location>
</feature>
<comment type="catalytic activity">
    <reaction evidence="18">
        <text>ATP + H2O = ADP + phosphate + H(+)</text>
        <dbReference type="Rhea" id="RHEA:13065"/>
        <dbReference type="ChEBI" id="CHEBI:15377"/>
        <dbReference type="ChEBI" id="CHEBI:15378"/>
        <dbReference type="ChEBI" id="CHEBI:30616"/>
        <dbReference type="ChEBI" id="CHEBI:43474"/>
        <dbReference type="ChEBI" id="CHEBI:456216"/>
    </reaction>
</comment>
<feature type="domain" description="Cation-transporting P-type ATPase N-terminal" evidence="20">
    <location>
        <begin position="12"/>
        <end position="84"/>
    </location>
</feature>
<dbReference type="SUPFAM" id="SSF81653">
    <property type="entry name" value="Calcium ATPase, transduction domain A"/>
    <property type="match status" value="1"/>
</dbReference>
<evidence type="ECO:0000313" key="21">
    <source>
        <dbReference type="EMBL" id="MBA8829013.1"/>
    </source>
</evidence>
<keyword evidence="6" id="KW-1003">Cell membrane</keyword>
<dbReference type="InterPro" id="IPR023298">
    <property type="entry name" value="ATPase_P-typ_TM_dom_sf"/>
</dbReference>
<evidence type="ECO:0000256" key="15">
    <source>
        <dbReference type="ARBA" id="ARBA00023136"/>
    </source>
</evidence>
<feature type="transmembrane region" description="Helical" evidence="19">
    <location>
        <begin position="723"/>
        <end position="749"/>
    </location>
</feature>
<keyword evidence="12" id="KW-0460">Magnesium</keyword>
<dbReference type="InterPro" id="IPR006415">
    <property type="entry name" value="P-type_ATPase_IIIB"/>
</dbReference>
<gene>
    <name evidence="21" type="ORF">FB555_001111</name>
</gene>
<keyword evidence="11" id="KW-0067">ATP-binding</keyword>